<organism evidence="2 3">
    <name type="scientific">Amycolatopsis samaneae</name>
    <dbReference type="NCBI Taxonomy" id="664691"/>
    <lineage>
        <taxon>Bacteria</taxon>
        <taxon>Bacillati</taxon>
        <taxon>Actinomycetota</taxon>
        <taxon>Actinomycetes</taxon>
        <taxon>Pseudonocardiales</taxon>
        <taxon>Pseudonocardiaceae</taxon>
        <taxon>Amycolatopsis</taxon>
    </lineage>
</organism>
<reference evidence="3" key="1">
    <citation type="journal article" date="2019" name="Int. J. Syst. Evol. Microbiol.">
        <title>The Global Catalogue of Microorganisms (GCM) 10K type strain sequencing project: providing services to taxonomists for standard genome sequencing and annotation.</title>
        <authorList>
            <consortium name="The Broad Institute Genomics Platform"/>
            <consortium name="The Broad Institute Genome Sequencing Center for Infectious Disease"/>
            <person name="Wu L."/>
            <person name="Ma J."/>
        </authorList>
    </citation>
    <scope>NUCLEOTIDE SEQUENCE [LARGE SCALE GENOMIC DNA]</scope>
    <source>
        <strain evidence="3">CGMCC 4.7643</strain>
    </source>
</reference>
<dbReference type="Proteomes" id="UP001597419">
    <property type="component" value="Unassembled WGS sequence"/>
</dbReference>
<keyword evidence="1" id="KW-0472">Membrane</keyword>
<name>A0ABW5GFT5_9PSEU</name>
<feature type="transmembrane region" description="Helical" evidence="1">
    <location>
        <begin position="22"/>
        <end position="41"/>
    </location>
</feature>
<accession>A0ABW5GFT5</accession>
<gene>
    <name evidence="2" type="ORF">ACFSYJ_09115</name>
</gene>
<keyword evidence="3" id="KW-1185">Reference proteome</keyword>
<dbReference type="EMBL" id="JBHUKU010000004">
    <property type="protein sequence ID" value="MFD2458760.1"/>
    <property type="molecule type" value="Genomic_DNA"/>
</dbReference>
<evidence type="ECO:0000313" key="2">
    <source>
        <dbReference type="EMBL" id="MFD2458760.1"/>
    </source>
</evidence>
<evidence type="ECO:0000256" key="1">
    <source>
        <dbReference type="SAM" id="Phobius"/>
    </source>
</evidence>
<feature type="transmembrane region" description="Helical" evidence="1">
    <location>
        <begin position="157"/>
        <end position="179"/>
    </location>
</feature>
<sequence length="221" mass="23033">MTPATPSPQSTLVHSYLFLRRAIGVIGLALPVVLILGKIAVDGSGLLNSISGYYYTSVRDVFVGSMCAVGVFLLSYHGYTRLDDVAGNLAAGAAIGLAVCPTTPANPTSTDRTLGVLHLVFASVFFLALAFFCLFLFTRSGSAEPTPRKVDRNRVYVACGVVILASLALIVVTSLVPVAASLHPALWLETAAILAFGLAWLTKGEAILADVVPAEVSPAVA</sequence>
<keyword evidence="1" id="KW-0812">Transmembrane</keyword>
<feature type="transmembrane region" description="Helical" evidence="1">
    <location>
        <begin position="185"/>
        <end position="202"/>
    </location>
</feature>
<comment type="caution">
    <text evidence="2">The sequence shown here is derived from an EMBL/GenBank/DDBJ whole genome shotgun (WGS) entry which is preliminary data.</text>
</comment>
<feature type="transmembrane region" description="Helical" evidence="1">
    <location>
        <begin position="116"/>
        <end position="137"/>
    </location>
</feature>
<feature type="transmembrane region" description="Helical" evidence="1">
    <location>
        <begin position="61"/>
        <end position="79"/>
    </location>
</feature>
<dbReference type="RefSeq" id="WP_345387409.1">
    <property type="nucleotide sequence ID" value="NZ_BAABHG010000002.1"/>
</dbReference>
<proteinExistence type="predicted"/>
<keyword evidence="1" id="KW-1133">Transmembrane helix</keyword>
<evidence type="ECO:0000313" key="3">
    <source>
        <dbReference type="Proteomes" id="UP001597419"/>
    </source>
</evidence>
<feature type="transmembrane region" description="Helical" evidence="1">
    <location>
        <begin position="86"/>
        <end position="104"/>
    </location>
</feature>
<protein>
    <submittedName>
        <fullName evidence="2">DUF998 domain-containing protein</fullName>
    </submittedName>
</protein>